<accession>A0A2G3E711</accession>
<evidence type="ECO:0000256" key="1">
    <source>
        <dbReference type="SAM" id="SignalP"/>
    </source>
</evidence>
<dbReference type="Proteomes" id="UP000224317">
    <property type="component" value="Unassembled WGS sequence"/>
</dbReference>
<organism evidence="2 3">
    <name type="scientific">Pseudobutyrivibrio ruminis</name>
    <dbReference type="NCBI Taxonomy" id="46206"/>
    <lineage>
        <taxon>Bacteria</taxon>
        <taxon>Bacillati</taxon>
        <taxon>Bacillota</taxon>
        <taxon>Clostridia</taxon>
        <taxon>Lachnospirales</taxon>
        <taxon>Lachnospiraceae</taxon>
        <taxon>Pseudobutyrivibrio</taxon>
    </lineage>
</organism>
<feature type="signal peptide" evidence="1">
    <location>
        <begin position="1"/>
        <end position="17"/>
    </location>
</feature>
<gene>
    <name evidence="2" type="ORF">CSX00_12980</name>
</gene>
<dbReference type="AlphaFoldDB" id="A0A2G3E711"/>
<feature type="chain" id="PRO_5038663188" evidence="1">
    <location>
        <begin position="18"/>
        <end position="875"/>
    </location>
</feature>
<protein>
    <submittedName>
        <fullName evidence="2">Uncharacterized protein</fullName>
    </submittedName>
</protein>
<keyword evidence="3" id="KW-1185">Reference proteome</keyword>
<name>A0A2G3E711_9FIRM</name>
<reference evidence="2" key="1">
    <citation type="submission" date="2017-10" db="EMBL/GenBank/DDBJ databases">
        <title>Resolving the taxonomy of Roseburia spp., Eubacterium rectale and Agathobacter spp. through phylogenomic analysis.</title>
        <authorList>
            <person name="Sheridan P.O."/>
            <person name="Walker A.W."/>
            <person name="Duncan S.H."/>
            <person name="Scott K.P."/>
            <person name="Toole P.W.O."/>
            <person name="Luis P."/>
            <person name="Flint H.J."/>
        </authorList>
    </citation>
    <scope>NUCLEOTIDE SEQUENCE [LARGE SCALE GENOMIC DNA]</scope>
    <source>
        <strain evidence="2">JK10</strain>
    </source>
</reference>
<sequence>MKAKNILLKTLASSLIALNIFNGLIPSNTITAIAAESDMTSESQDDGTFIPFRSYYVNYLSQHCTEADDEAVYIFCKMMSEQMNGTQNSSSGNWFSTYYSETVLPGGIYLSESNAKNQYIYKNGISNATYYDQLIANLISANGMKLINAWVNGYTDSYGDVVLSASQGKDSFIKFFDSEYGSWTQTAAAITKLTQTSEGNTWMQNYVYAKNGSSENSVGITLLKLYCTDFDDINSTQLAWCKGYLPYLLSNYASNGASALAASTKNAYLYDFMARSVNGAQCTLTKASATTVSANGTSLGTVAKGTSLQQEFFNYVVASGIGFGEFCQNIIGGGTYTASTPNRTVSGQSLTKFASAAALFTAADCDADYNASTVGDGDGDWFGHGIWLYANKGSNTQFANVYKLIANNSTTNLLYLDWVKRFVGVNYGSLTWSASQMQDYSFTSENTDSSGKGGHFYIEISGQNRTGGASSKANDGDAISSEFATYAYASVTKYGIDNTTDKMAYYKIAHSFRKGTFSLCEFGDLEITYNTHISYGAKSVVVSFGSSPYATYQNYSNVKIEVCKPDGTNVNTGECAPFGSTTITIPDSAWKDYTYLVLKFIYNPYDATKYAFNNTNCFDDYSHCYQWLVGSVTENYKSGTNGLEGYTWSSWQKAYSNDYSTCKLYRTVVGNSGIVEAENITATKTETSTAYVYTYTPKTLTSVKPWSVTISKDLGSGTQSLTVNGTSSKSNTTSISAGYYNRGYTDITFSHYMVGGTWYASTTAYAEAQGKAYVSKGIIKQNVKKIITSVNGNATVTLYNSDGSKTLISDTGSGTITLYVSSLSAEDLYNCYLVIDHIKGASVTRNIDGTNVSWDYYPGASVTATSKVNSVTVTY</sequence>
<keyword evidence="1" id="KW-0732">Signal</keyword>
<proteinExistence type="predicted"/>
<dbReference type="EMBL" id="PDYH01000060">
    <property type="protein sequence ID" value="PHU38981.1"/>
    <property type="molecule type" value="Genomic_DNA"/>
</dbReference>
<evidence type="ECO:0000313" key="2">
    <source>
        <dbReference type="EMBL" id="PHU38981.1"/>
    </source>
</evidence>
<evidence type="ECO:0000313" key="3">
    <source>
        <dbReference type="Proteomes" id="UP000224317"/>
    </source>
</evidence>
<comment type="caution">
    <text evidence="2">The sequence shown here is derived from an EMBL/GenBank/DDBJ whole genome shotgun (WGS) entry which is preliminary data.</text>
</comment>